<keyword evidence="4" id="KW-1185">Reference proteome</keyword>
<dbReference type="PANTHER" id="PTHR35010:SF2">
    <property type="entry name" value="BLL4672 PROTEIN"/>
    <property type="match status" value="1"/>
</dbReference>
<accession>A0A5C4UMH2</accession>
<dbReference type="Pfam" id="PF13560">
    <property type="entry name" value="HTH_31"/>
    <property type="match status" value="1"/>
</dbReference>
<dbReference type="InterPro" id="IPR041413">
    <property type="entry name" value="MLTR_LBD"/>
</dbReference>
<feature type="domain" description="HTH cro/C1-type" evidence="2">
    <location>
        <begin position="39"/>
        <end position="88"/>
    </location>
</feature>
<evidence type="ECO:0000313" key="3">
    <source>
        <dbReference type="EMBL" id="TNM24575.1"/>
    </source>
</evidence>
<sequence length="270" mass="29465">MSERADAEGRAGSREKKGGRLGEMLRGWRREAGLREGRRRGLTQEVLAERMNMSVRWYRDVENGVGAVPKPELLERLANVLGLDESARAALYLQAVRLLPAPDPEGAKATEETVEGLRSVVAEMRLPAVLTDEAWNVVAVNGSMVRCFPWMSEPGANLARWLVTTRREALDVFGREAWEEQVGRLRSALRLARSQAVDGGLGALAQELAPGEGAPSEAVAAPPNGPFRIRLPVAAGHQPVLVHVLRPLQDTSARLAVITFPARGARHSPW</sequence>
<dbReference type="GO" id="GO:0003677">
    <property type="term" value="F:DNA binding"/>
    <property type="evidence" value="ECO:0007669"/>
    <property type="project" value="InterPro"/>
</dbReference>
<dbReference type="PROSITE" id="PS50943">
    <property type="entry name" value="HTH_CROC1"/>
    <property type="match status" value="1"/>
</dbReference>
<proteinExistence type="predicted"/>
<dbReference type="PANTHER" id="PTHR35010">
    <property type="entry name" value="BLL4672 PROTEIN-RELATED"/>
    <property type="match status" value="1"/>
</dbReference>
<dbReference type="SMART" id="SM00530">
    <property type="entry name" value="HTH_XRE"/>
    <property type="match status" value="1"/>
</dbReference>
<dbReference type="SUPFAM" id="SSF47413">
    <property type="entry name" value="lambda repressor-like DNA-binding domains"/>
    <property type="match status" value="1"/>
</dbReference>
<dbReference type="OrthoDB" id="3291396at2"/>
<dbReference type="AlphaFoldDB" id="A0A5C4UMH2"/>
<name>A0A5C4UMH2_9ACTN</name>
<dbReference type="RefSeq" id="WP_139650034.1">
    <property type="nucleotide sequence ID" value="NZ_BAAAZS010000089.1"/>
</dbReference>
<dbReference type="InterPro" id="IPR001387">
    <property type="entry name" value="Cro/C1-type_HTH"/>
</dbReference>
<comment type="caution">
    <text evidence="3">The sequence shown here is derived from an EMBL/GenBank/DDBJ whole genome shotgun (WGS) entry which is preliminary data.</text>
</comment>
<dbReference type="Gene3D" id="1.10.260.40">
    <property type="entry name" value="lambda repressor-like DNA-binding domains"/>
    <property type="match status" value="1"/>
</dbReference>
<gene>
    <name evidence="3" type="ORF">FH715_27225</name>
</gene>
<evidence type="ECO:0000259" key="2">
    <source>
        <dbReference type="PROSITE" id="PS50943"/>
    </source>
</evidence>
<dbReference type="InterPro" id="IPR010982">
    <property type="entry name" value="Lambda_DNA-bd_dom_sf"/>
</dbReference>
<organism evidence="3 4">
    <name type="scientific">Streptomyces sedi</name>
    <dbReference type="NCBI Taxonomy" id="555059"/>
    <lineage>
        <taxon>Bacteria</taxon>
        <taxon>Bacillati</taxon>
        <taxon>Actinomycetota</taxon>
        <taxon>Actinomycetes</taxon>
        <taxon>Kitasatosporales</taxon>
        <taxon>Streptomycetaceae</taxon>
        <taxon>Streptomyces</taxon>
    </lineage>
</organism>
<dbReference type="CDD" id="cd00093">
    <property type="entry name" value="HTH_XRE"/>
    <property type="match status" value="1"/>
</dbReference>
<evidence type="ECO:0000256" key="1">
    <source>
        <dbReference type="SAM" id="MobiDB-lite"/>
    </source>
</evidence>
<feature type="region of interest" description="Disordered" evidence="1">
    <location>
        <begin position="1"/>
        <end position="22"/>
    </location>
</feature>
<reference evidence="3 4" key="1">
    <citation type="submission" date="2019-06" db="EMBL/GenBank/DDBJ databases">
        <title>Draft genome of Streptomyces sedi sp. JCM16909.</title>
        <authorList>
            <person name="Klykleung N."/>
            <person name="Tanasupawat S."/>
            <person name="Kudo T."/>
            <person name="Yuki M."/>
            <person name="Ohkuma M."/>
        </authorList>
    </citation>
    <scope>NUCLEOTIDE SEQUENCE [LARGE SCALE GENOMIC DNA]</scope>
    <source>
        <strain evidence="3 4">JCM 16909</strain>
    </source>
</reference>
<evidence type="ECO:0000313" key="4">
    <source>
        <dbReference type="Proteomes" id="UP000311713"/>
    </source>
</evidence>
<dbReference type="Gene3D" id="3.30.450.180">
    <property type="match status" value="1"/>
</dbReference>
<dbReference type="EMBL" id="VDGT01000033">
    <property type="protein sequence ID" value="TNM24575.1"/>
    <property type="molecule type" value="Genomic_DNA"/>
</dbReference>
<dbReference type="Proteomes" id="UP000311713">
    <property type="component" value="Unassembled WGS sequence"/>
</dbReference>
<protein>
    <submittedName>
        <fullName evidence="3">Helix-turn-helix domain-containing protein</fullName>
    </submittedName>
</protein>
<feature type="compositionally biased region" description="Basic and acidic residues" evidence="1">
    <location>
        <begin position="1"/>
        <end position="20"/>
    </location>
</feature>
<dbReference type="Pfam" id="PF17765">
    <property type="entry name" value="MLTR_LBD"/>
    <property type="match status" value="1"/>
</dbReference>